<dbReference type="RefSeq" id="WP_344803165.1">
    <property type="nucleotide sequence ID" value="NZ_BAABBO010000001.1"/>
</dbReference>
<dbReference type="HAMAP" id="MF_00595">
    <property type="entry name" value="PEPcase_type1"/>
    <property type="match status" value="1"/>
</dbReference>
<accession>A0ABP7NLT1</accession>
<evidence type="ECO:0000256" key="6">
    <source>
        <dbReference type="ARBA" id="ARBA00022842"/>
    </source>
</evidence>
<comment type="catalytic activity">
    <reaction evidence="9 10">
        <text>oxaloacetate + phosphate = phosphoenolpyruvate + hydrogencarbonate</text>
        <dbReference type="Rhea" id="RHEA:28370"/>
        <dbReference type="ChEBI" id="CHEBI:16452"/>
        <dbReference type="ChEBI" id="CHEBI:17544"/>
        <dbReference type="ChEBI" id="CHEBI:43474"/>
        <dbReference type="ChEBI" id="CHEBI:58702"/>
        <dbReference type="EC" id="4.1.1.31"/>
    </reaction>
</comment>
<dbReference type="PROSITE" id="PS00781">
    <property type="entry name" value="PEPCASE_1"/>
    <property type="match status" value="1"/>
</dbReference>
<name>A0ABP7NLT1_9GAMM</name>
<dbReference type="InterPro" id="IPR015813">
    <property type="entry name" value="Pyrv/PenolPyrv_kinase-like_dom"/>
</dbReference>
<keyword evidence="14" id="KW-1185">Reference proteome</keyword>
<gene>
    <name evidence="10 13" type="primary">ppc</name>
    <name evidence="13" type="ORF">GCM10022278_06220</name>
</gene>
<evidence type="ECO:0000256" key="5">
    <source>
        <dbReference type="ARBA" id="ARBA00022419"/>
    </source>
</evidence>
<feature type="active site" evidence="10 11">
    <location>
        <position position="154"/>
    </location>
</feature>
<evidence type="ECO:0000256" key="8">
    <source>
        <dbReference type="ARBA" id="ARBA00023300"/>
    </source>
</evidence>
<keyword evidence="6 10" id="KW-0460">Magnesium</keyword>
<dbReference type="InterPro" id="IPR033129">
    <property type="entry name" value="PEPCASE_His_AS"/>
</dbReference>
<dbReference type="PANTHER" id="PTHR30523">
    <property type="entry name" value="PHOSPHOENOLPYRUVATE CARBOXYLASE"/>
    <property type="match status" value="1"/>
</dbReference>
<dbReference type="InterPro" id="IPR022805">
    <property type="entry name" value="PEP_COase_bac/pln-type"/>
</dbReference>
<dbReference type="EC" id="4.1.1.31" evidence="4 10"/>
<evidence type="ECO:0000313" key="13">
    <source>
        <dbReference type="EMBL" id="GAA3949860.1"/>
    </source>
</evidence>
<proteinExistence type="inferred from homology"/>
<dbReference type="PROSITE" id="PS00393">
    <property type="entry name" value="PEPCASE_2"/>
    <property type="match status" value="1"/>
</dbReference>
<evidence type="ECO:0000256" key="10">
    <source>
        <dbReference type="HAMAP-Rule" id="MF_00595"/>
    </source>
</evidence>
<evidence type="ECO:0000256" key="7">
    <source>
        <dbReference type="ARBA" id="ARBA00023239"/>
    </source>
</evidence>
<comment type="caution">
    <text evidence="13">The sequence shown here is derived from an EMBL/GenBank/DDBJ whole genome shotgun (WGS) entry which is preliminary data.</text>
</comment>
<evidence type="ECO:0000256" key="4">
    <source>
        <dbReference type="ARBA" id="ARBA00012305"/>
    </source>
</evidence>
<comment type="cofactor">
    <cofactor evidence="1 10">
        <name>Mg(2+)</name>
        <dbReference type="ChEBI" id="CHEBI:18420"/>
    </cofactor>
</comment>
<dbReference type="InterPro" id="IPR018129">
    <property type="entry name" value="PEP_COase_Lys_AS"/>
</dbReference>
<feature type="active site" evidence="10 12">
    <location>
        <position position="573"/>
    </location>
</feature>
<protein>
    <recommendedName>
        <fullName evidence="5 10">Phosphoenolpyruvate carboxylase</fullName>
        <shortName evidence="10">PEPC</shortName>
        <shortName evidence="10">PEPCase</shortName>
        <ecNumber evidence="4 10">4.1.1.31</ecNumber>
    </recommendedName>
</protein>
<evidence type="ECO:0000256" key="1">
    <source>
        <dbReference type="ARBA" id="ARBA00001946"/>
    </source>
</evidence>
<evidence type="ECO:0000256" key="11">
    <source>
        <dbReference type="PROSITE-ProRule" id="PRU10111"/>
    </source>
</evidence>
<dbReference type="InterPro" id="IPR021135">
    <property type="entry name" value="PEP_COase"/>
</dbReference>
<dbReference type="PANTHER" id="PTHR30523:SF6">
    <property type="entry name" value="PHOSPHOENOLPYRUVATE CARBOXYLASE"/>
    <property type="match status" value="1"/>
</dbReference>
<evidence type="ECO:0000313" key="14">
    <source>
        <dbReference type="Proteomes" id="UP001501337"/>
    </source>
</evidence>
<keyword evidence="7 10" id="KW-0456">Lyase</keyword>
<dbReference type="SUPFAM" id="SSF51621">
    <property type="entry name" value="Phosphoenolpyruvate/pyruvate domain"/>
    <property type="match status" value="1"/>
</dbReference>
<dbReference type="Pfam" id="PF00311">
    <property type="entry name" value="PEPcase"/>
    <property type="match status" value="1"/>
</dbReference>
<keyword evidence="8 10" id="KW-0120">Carbon dioxide fixation</keyword>
<evidence type="ECO:0000256" key="2">
    <source>
        <dbReference type="ARBA" id="ARBA00003670"/>
    </source>
</evidence>
<evidence type="ECO:0000256" key="3">
    <source>
        <dbReference type="ARBA" id="ARBA00008346"/>
    </source>
</evidence>
<dbReference type="NCBIfam" id="NF000584">
    <property type="entry name" value="PRK00009.1"/>
    <property type="match status" value="1"/>
</dbReference>
<reference evidence="14" key="1">
    <citation type="journal article" date="2019" name="Int. J. Syst. Evol. Microbiol.">
        <title>The Global Catalogue of Microorganisms (GCM) 10K type strain sequencing project: providing services to taxonomists for standard genome sequencing and annotation.</title>
        <authorList>
            <consortium name="The Broad Institute Genomics Platform"/>
            <consortium name="The Broad Institute Genome Sequencing Center for Infectious Disease"/>
            <person name="Wu L."/>
            <person name="Ma J."/>
        </authorList>
    </citation>
    <scope>NUCLEOTIDE SEQUENCE [LARGE SCALE GENOMIC DNA]</scope>
    <source>
        <strain evidence="14">JCM 17555</strain>
    </source>
</reference>
<comment type="similarity">
    <text evidence="3 10">Belongs to the PEPCase type 1 family.</text>
</comment>
<dbReference type="Gene3D" id="1.20.1440.90">
    <property type="entry name" value="Phosphoenolpyruvate/pyruvate domain"/>
    <property type="match status" value="1"/>
</dbReference>
<organism evidence="13 14">
    <name type="scientific">Allohahella marinimesophila</name>
    <dbReference type="NCBI Taxonomy" id="1054972"/>
    <lineage>
        <taxon>Bacteria</taxon>
        <taxon>Pseudomonadati</taxon>
        <taxon>Pseudomonadota</taxon>
        <taxon>Gammaproteobacteria</taxon>
        <taxon>Oceanospirillales</taxon>
        <taxon>Hahellaceae</taxon>
        <taxon>Allohahella</taxon>
    </lineage>
</organism>
<comment type="function">
    <text evidence="2 10">Forms oxaloacetate, a four-carbon dicarboxylic acid source for the tricarboxylic acid cycle.</text>
</comment>
<dbReference type="Proteomes" id="UP001501337">
    <property type="component" value="Unassembled WGS sequence"/>
</dbReference>
<evidence type="ECO:0000256" key="12">
    <source>
        <dbReference type="PROSITE-ProRule" id="PRU10112"/>
    </source>
</evidence>
<dbReference type="PRINTS" id="PR00150">
    <property type="entry name" value="PEPCARBXLASE"/>
</dbReference>
<dbReference type="EMBL" id="BAABBO010000001">
    <property type="protein sequence ID" value="GAA3949860.1"/>
    <property type="molecule type" value="Genomic_DNA"/>
</dbReference>
<sequence length="914" mass="102388">MSTTNAEPDAGQQQPARIELNPSLRDNVRLLGDLLGQTIKQHLGDDFFNTIEAIRQAAKTDRKVGSDELKGVLAKLSDDELVPVTRAFNQFLNLANIAEQYHFVRRKAPADELVANRLDTVETALDRLLKNGQDPAGILAALQDMHIDFVLTAHPTEITRRTLIQKYDAITETLKALDRDDLLKSESEGLRQILERLIAEVWHTDEIRQTRPTAVDEAKWGFSVIEYSLWEAVPGFYRQLDAVLTERIGEGLPPSVSPLRFTSWMGGDRDGNPNVTHAVSQEVLSLSRWMAADLFLRDIELLRAQLSMSTATEALRERVPGSNEPYRAMLTNLRVRLEATRSWARQVSTMDLPTYLREMKQLLSQDSTSRDVLLYDEELLEPLRLCYDSLTACGQSVIAKGPLLSTIYRVRTFGLSLVRLDIRQDSSRHREALREICNELGYGDYTSWSEAERQQFLVRELDSRRPLLPFDWQASEQVNEVLNTCRVIAAQPEGSIACYVISMASQPSDVLAVILLLRACGVTRNIPIVPLFETLADLEGAAESIDRLLNTEWYRSYTSGYQQVMIGYSDSAKDGGQMAAAWAQYQTQEALVATAERHKVRLTLFHGRGGTVGRGGGPANRAILSQPPGSVAGRLRITEQGEMIRFKFGQPAVAVQSFNLYVGAVLEATLAPPPDPEPEWRDTMTAMAKSVTTSYRALVKGNEDFVAYFRAATPEQELGKLALGSRPARRQIPPGETGGGVETLRAIPWIFAWTQMRLMLPAWLGSDIALQEAFSGGKRPVLEDMLDRWPFFQTHIDMLEMVLAKVDINIAASYEARLVEPHLHDIGQQLRERVMKLVVLVRELKNQDGLLADNPVFRLSLKVRDPYTDPLHYLQIELLARDRRQSADKRSTETVEKALKVSMAGVAAGMRNTG</sequence>
<evidence type="ECO:0000256" key="9">
    <source>
        <dbReference type="ARBA" id="ARBA00048995"/>
    </source>
</evidence>
<comment type="subunit">
    <text evidence="10">Homotetramer.</text>
</comment>